<dbReference type="PANTHER" id="PTHR35535">
    <property type="entry name" value="HEAT SHOCK PROTEIN HSLJ"/>
    <property type="match status" value="1"/>
</dbReference>
<organism evidence="3 4">
    <name type="scientific">Streptomyces flaveus</name>
    <dbReference type="NCBI Taxonomy" id="66370"/>
    <lineage>
        <taxon>Bacteria</taxon>
        <taxon>Bacillati</taxon>
        <taxon>Actinomycetota</taxon>
        <taxon>Actinomycetes</taxon>
        <taxon>Kitasatosporales</taxon>
        <taxon>Streptomycetaceae</taxon>
        <taxon>Streptomyces</taxon>
        <taxon>Streptomyces aurantiacus group</taxon>
    </lineage>
</organism>
<dbReference type="EMBL" id="BMPQ01000044">
    <property type="protein sequence ID" value="GGL12424.1"/>
    <property type="molecule type" value="Genomic_DNA"/>
</dbReference>
<keyword evidence="4" id="KW-1185">Reference proteome</keyword>
<proteinExistence type="predicted"/>
<protein>
    <submittedName>
        <fullName evidence="3">Lipoprotein</fullName>
    </submittedName>
</protein>
<evidence type="ECO:0000313" key="4">
    <source>
        <dbReference type="Proteomes" id="UP000637788"/>
    </source>
</evidence>
<comment type="caution">
    <text evidence="3">The sequence shown here is derived from an EMBL/GenBank/DDBJ whole genome shotgun (WGS) entry which is preliminary data.</text>
</comment>
<reference evidence="3" key="1">
    <citation type="journal article" date="2014" name="Int. J. Syst. Evol. Microbiol.">
        <title>Complete genome sequence of Corynebacterium casei LMG S-19264T (=DSM 44701T), isolated from a smear-ripened cheese.</title>
        <authorList>
            <consortium name="US DOE Joint Genome Institute (JGI-PGF)"/>
            <person name="Walter F."/>
            <person name="Albersmeier A."/>
            <person name="Kalinowski J."/>
            <person name="Ruckert C."/>
        </authorList>
    </citation>
    <scope>NUCLEOTIDE SEQUENCE</scope>
    <source>
        <strain evidence="3">JCM 3035</strain>
    </source>
</reference>
<gene>
    <name evidence="3" type="ORF">GCM10010094_86730</name>
</gene>
<dbReference type="Gene3D" id="2.40.128.270">
    <property type="match status" value="2"/>
</dbReference>
<sequence>MKLEGNQPPHPSRHSDMRTQRLTLSVLAVTGLLATAACGTEKGDDGSASVGAGQQTKITGKHWQVDSVNVGGTTYEAPADAHIEFGEDGKVGGNYGCNHFGATAEMQGDTMKVGSDTLQTKMACGEKPMEFESKIAETLSESTITTKVDGDKLTLTTQDGNTVKLTAQKPAKLQGTKWNVTGSTNKGGTVTSLASEAEGKVHLTFDGKGTVHGQLGCNKVSAKATVGDGQITLGSPSTTRMMCSPSLMDTEKALLKLFNGKATYELKHRTLTLTSENGGGFEAVAAK</sequence>
<feature type="domain" description="DUF306" evidence="2">
    <location>
        <begin position="57"/>
        <end position="163"/>
    </location>
</feature>
<name>A0A917RKL6_9ACTN</name>
<dbReference type="AlphaFoldDB" id="A0A917RKL6"/>
<dbReference type="Pfam" id="PF03724">
    <property type="entry name" value="META"/>
    <property type="match status" value="2"/>
</dbReference>
<evidence type="ECO:0000259" key="2">
    <source>
        <dbReference type="Pfam" id="PF03724"/>
    </source>
</evidence>
<dbReference type="InterPro" id="IPR038670">
    <property type="entry name" value="HslJ-like_sf"/>
</dbReference>
<feature type="region of interest" description="Disordered" evidence="1">
    <location>
        <begin position="1"/>
        <end position="20"/>
    </location>
</feature>
<keyword evidence="3" id="KW-0449">Lipoprotein</keyword>
<dbReference type="InterPro" id="IPR053147">
    <property type="entry name" value="Hsp_HslJ-like"/>
</dbReference>
<evidence type="ECO:0000313" key="3">
    <source>
        <dbReference type="EMBL" id="GGL12424.1"/>
    </source>
</evidence>
<dbReference type="PANTHER" id="PTHR35535:SF2">
    <property type="entry name" value="DUF306 DOMAIN-CONTAINING PROTEIN"/>
    <property type="match status" value="1"/>
</dbReference>
<feature type="domain" description="DUF306" evidence="2">
    <location>
        <begin position="171"/>
        <end position="278"/>
    </location>
</feature>
<reference evidence="3" key="2">
    <citation type="submission" date="2020-09" db="EMBL/GenBank/DDBJ databases">
        <authorList>
            <person name="Sun Q."/>
            <person name="Ohkuma M."/>
        </authorList>
    </citation>
    <scope>NUCLEOTIDE SEQUENCE</scope>
    <source>
        <strain evidence="3">JCM 3035</strain>
    </source>
</reference>
<dbReference type="InterPro" id="IPR005184">
    <property type="entry name" value="DUF306_Meta_HslJ"/>
</dbReference>
<evidence type="ECO:0000256" key="1">
    <source>
        <dbReference type="SAM" id="MobiDB-lite"/>
    </source>
</evidence>
<dbReference type="Proteomes" id="UP000637788">
    <property type="component" value="Unassembled WGS sequence"/>
</dbReference>
<accession>A0A917RKL6</accession>